<evidence type="ECO:0000256" key="11">
    <source>
        <dbReference type="ARBA" id="ARBA00023242"/>
    </source>
</evidence>
<evidence type="ECO:0000256" key="7">
    <source>
        <dbReference type="ARBA" id="ARBA00023015"/>
    </source>
</evidence>
<comment type="subcellular location">
    <subcellularLocation>
        <location evidence="1">Nucleus</location>
    </subcellularLocation>
</comment>
<feature type="domain" description="Myb-like" evidence="18">
    <location>
        <begin position="608"/>
        <end position="666"/>
    </location>
</feature>
<evidence type="ECO:0000256" key="9">
    <source>
        <dbReference type="ARBA" id="ARBA00023163"/>
    </source>
</evidence>
<dbReference type="EMBL" id="CH981534">
    <property type="protein sequence ID" value="EDK47512.1"/>
    <property type="molecule type" value="Genomic_DNA"/>
</dbReference>
<dbReference type="PROSITE" id="PS50090">
    <property type="entry name" value="MYB_LIKE"/>
    <property type="match status" value="1"/>
</dbReference>
<dbReference type="GO" id="GO:0035267">
    <property type="term" value="C:NuA4 histone acetyltransferase complex"/>
    <property type="evidence" value="ECO:0007669"/>
    <property type="project" value="TreeGrafter"/>
</dbReference>
<evidence type="ECO:0000256" key="8">
    <source>
        <dbReference type="ARBA" id="ARBA00023159"/>
    </source>
</evidence>
<evidence type="ECO:0000256" key="1">
    <source>
        <dbReference type="ARBA" id="ARBA00004123"/>
    </source>
</evidence>
<dbReference type="OrthoDB" id="5364245at2759"/>
<dbReference type="PANTHER" id="PTHR46459">
    <property type="entry name" value="E1A-BINDING PROTEIN P400-RELATED"/>
    <property type="match status" value="1"/>
</dbReference>
<dbReference type="CDD" id="cd00167">
    <property type="entry name" value="SANT"/>
    <property type="match status" value="1"/>
</dbReference>
<proteinExistence type="inferred from homology"/>
<accession>A5E7V4</accession>
<keyword evidence="20" id="KW-1185">Reference proteome</keyword>
<dbReference type="InParanoid" id="A5E7V4"/>
<dbReference type="FunFam" id="1.10.10.60:FF:000484">
    <property type="entry name" value="Chromatin modification-related protein EAF1"/>
    <property type="match status" value="1"/>
</dbReference>
<evidence type="ECO:0000256" key="17">
    <source>
        <dbReference type="SAM" id="MobiDB-lite"/>
    </source>
</evidence>
<feature type="compositionally biased region" description="Low complexity" evidence="17">
    <location>
        <begin position="800"/>
        <end position="826"/>
    </location>
</feature>
<dbReference type="Gene3D" id="1.10.10.60">
    <property type="entry name" value="Homeodomain-like"/>
    <property type="match status" value="1"/>
</dbReference>
<dbReference type="Pfam" id="PF13921">
    <property type="entry name" value="Myb_DNA-bind_6"/>
    <property type="match status" value="1"/>
</dbReference>
<dbReference type="HOGENOM" id="CLU_006174_0_1_1"/>
<keyword evidence="6" id="KW-0156">Chromatin regulator</keyword>
<feature type="region of interest" description="Disordered" evidence="17">
    <location>
        <begin position="351"/>
        <end position="395"/>
    </location>
</feature>
<evidence type="ECO:0000256" key="5">
    <source>
        <dbReference type="ARBA" id="ARBA00022763"/>
    </source>
</evidence>
<dbReference type="FunCoup" id="A5E7V4">
    <property type="interactions" value="227"/>
</dbReference>
<sequence>MTQPRSAWQDRVQELMHVIVDPFIQDFNKRGVEDEAKIKSLLVEPDASVDSMFKTAIMRALELTLYLPPAITRKRKAAAAALDQMGYPNNHQQLQLQVQLQEPQIKRAKLDGREGIEYNQGQVPVQVQGQIQGQVQGQIQGQVQEQGHELVQGQEHIDEPPRIVEVDKVMSLKSQKQVSEEQMNDFITTKLEDLEVLSIPEHYPTKPQAASSLTEIYYLTQTLPSNKLIPGSHKTLMTENYELALLEGKVAVIYSRIEELKRQGKWSLRQPIRYYDPFVYTKLGKRKHFTWDNLLREASWMAEDFQEGAKYKKYCCVMIAQAVREYWSLGKEKTCVVRRIPAVLEEKIDEEMENDGDSLDIEANVKDNENENEINKDNADDNKLESNNVEQVESDSKRKLVTNFKALRDSKRDPVVSDTPNSVKNKTLSRTVKKDKSSEEKTIVPKTLFFKDLKAFQKPKDTKAGGEAKSEPQDHTPMSIFADLEPGQSNKLNISIDELNKFARSIMSNLPIHKAFGSSDGKLEVQEPPITSVSKLLLPFEKDNDWYKIILKKQSPEHQSKNSVSLSHKLPEYQKGVFGTQSHKKFNFLRPPKPPLVTNIEFRSPTVWLPDDDKRLIHYVAEFCFNWDLIADHMLVVSSVPTLRKYESNIERRTPWQCFERYIQLNLKFQFSDMKGIYSFHAQQWLEQAHRTQLTTKRRVSPLGVANDSIQRGHRKLRWASMFDAMRKAMKKREIALAKLNHRKNTNELQNSQQQNSAANLDKRGNLAKVPTSLELFQNSNTRRDRTIAEGSRQRIARCSSTTATTATTATTTTSASATASSTASSTATATASSTASSSAAAASIAASATFPTISYSTAASANKSSAATTTTTTTTAAFSTSATTTISTTTTTTGR</sequence>
<dbReference type="GO" id="GO:0005634">
    <property type="term" value="C:nucleus"/>
    <property type="evidence" value="ECO:0007669"/>
    <property type="project" value="UniProtKB-SubCell"/>
</dbReference>
<gene>
    <name evidence="19" type="ORF">LELG_05693</name>
</gene>
<evidence type="ECO:0000313" key="20">
    <source>
        <dbReference type="Proteomes" id="UP000001996"/>
    </source>
</evidence>
<evidence type="ECO:0000256" key="14">
    <source>
        <dbReference type="ARBA" id="ARBA00032084"/>
    </source>
</evidence>
<dbReference type="SMART" id="SM00717">
    <property type="entry name" value="SANT"/>
    <property type="match status" value="1"/>
</dbReference>
<comment type="similarity">
    <text evidence="2">Belongs to the EAF1 family.</text>
</comment>
<feature type="region of interest" description="Disordered" evidence="17">
    <location>
        <begin position="779"/>
        <end position="826"/>
    </location>
</feature>
<dbReference type="STRING" id="379508.A5E7V4"/>
<keyword evidence="8" id="KW-0010">Activator</keyword>
<protein>
    <recommendedName>
        <fullName evidence="4">Chromatin modification-related protein EAF1</fullName>
    </recommendedName>
    <alternativeName>
        <fullName evidence="15">Chromatin modification-related protein eaf1</fullName>
    </alternativeName>
    <alternativeName>
        <fullName evidence="14 16">ESA1-associated factor 1</fullName>
    </alternativeName>
    <alternativeName>
        <fullName evidence="13">Vacuolar import and degradation protein 21</fullName>
    </alternativeName>
</protein>
<feature type="compositionally biased region" description="Basic and acidic residues" evidence="17">
    <location>
        <begin position="363"/>
        <end position="384"/>
    </location>
</feature>
<evidence type="ECO:0000256" key="6">
    <source>
        <dbReference type="ARBA" id="ARBA00022853"/>
    </source>
</evidence>
<dbReference type="PANTHER" id="PTHR46459:SF1">
    <property type="entry name" value="E1A-BINDING PROTEIN P400"/>
    <property type="match status" value="1"/>
</dbReference>
<feature type="compositionally biased region" description="Acidic residues" evidence="17">
    <location>
        <begin position="351"/>
        <end position="360"/>
    </location>
</feature>
<keyword evidence="5" id="KW-0227">DNA damage</keyword>
<dbReference type="InterPro" id="IPR014012">
    <property type="entry name" value="HSA_dom"/>
</dbReference>
<evidence type="ECO:0000256" key="15">
    <source>
        <dbReference type="ARBA" id="ARBA00072841"/>
    </source>
</evidence>
<dbReference type="AlphaFoldDB" id="A5E7V4"/>
<dbReference type="Proteomes" id="UP000001996">
    <property type="component" value="Unassembled WGS sequence"/>
</dbReference>
<evidence type="ECO:0000256" key="10">
    <source>
        <dbReference type="ARBA" id="ARBA00023204"/>
    </source>
</evidence>
<dbReference type="InterPro" id="IPR001005">
    <property type="entry name" value="SANT/Myb"/>
</dbReference>
<keyword evidence="7" id="KW-0805">Transcription regulation</keyword>
<evidence type="ECO:0000256" key="4">
    <source>
        <dbReference type="ARBA" id="ARBA00018561"/>
    </source>
</evidence>
<evidence type="ECO:0000256" key="16">
    <source>
        <dbReference type="ARBA" id="ARBA00082479"/>
    </source>
</evidence>
<dbReference type="InterPro" id="IPR009057">
    <property type="entry name" value="Homeodomain-like_sf"/>
</dbReference>
<evidence type="ECO:0000256" key="2">
    <source>
        <dbReference type="ARBA" id="ARBA00008913"/>
    </source>
</evidence>
<evidence type="ECO:0000259" key="18">
    <source>
        <dbReference type="PROSITE" id="PS50090"/>
    </source>
</evidence>
<evidence type="ECO:0000256" key="12">
    <source>
        <dbReference type="ARBA" id="ARBA00025178"/>
    </source>
</evidence>
<reference evidence="19 20" key="1">
    <citation type="journal article" date="2009" name="Nature">
        <title>Evolution of pathogenicity and sexual reproduction in eight Candida genomes.</title>
        <authorList>
            <person name="Butler G."/>
            <person name="Rasmussen M.D."/>
            <person name="Lin M.F."/>
            <person name="Santos M.A."/>
            <person name="Sakthikumar S."/>
            <person name="Munro C.A."/>
            <person name="Rheinbay E."/>
            <person name="Grabherr M."/>
            <person name="Forche A."/>
            <person name="Reedy J.L."/>
            <person name="Agrafioti I."/>
            <person name="Arnaud M.B."/>
            <person name="Bates S."/>
            <person name="Brown A.J."/>
            <person name="Brunke S."/>
            <person name="Costanzo M.C."/>
            <person name="Fitzpatrick D.A."/>
            <person name="de Groot P.W."/>
            <person name="Harris D."/>
            <person name="Hoyer L.L."/>
            <person name="Hube B."/>
            <person name="Klis F.M."/>
            <person name="Kodira C."/>
            <person name="Lennard N."/>
            <person name="Logue M.E."/>
            <person name="Martin R."/>
            <person name="Neiman A.M."/>
            <person name="Nikolaou E."/>
            <person name="Quail M.A."/>
            <person name="Quinn J."/>
            <person name="Santos M.C."/>
            <person name="Schmitzberger F.F."/>
            <person name="Sherlock G."/>
            <person name="Shah P."/>
            <person name="Silverstein K.A."/>
            <person name="Skrzypek M.S."/>
            <person name="Soll D."/>
            <person name="Staggs R."/>
            <person name="Stansfield I."/>
            <person name="Stumpf M.P."/>
            <person name="Sudbery P.E."/>
            <person name="Srikantha T."/>
            <person name="Zeng Q."/>
            <person name="Berman J."/>
            <person name="Berriman M."/>
            <person name="Heitman J."/>
            <person name="Gow N.A."/>
            <person name="Lorenz M.C."/>
            <person name="Birren B.W."/>
            <person name="Kellis M."/>
            <person name="Cuomo C.A."/>
        </authorList>
    </citation>
    <scope>NUCLEOTIDE SEQUENCE [LARGE SCALE GENOMIC DNA]</scope>
    <source>
        <strain evidence="20">ATCC 11503 / BCRC 21390 / CBS 2605 / JCM 1781 / NBRC 1676 / NRRL YB-4239</strain>
    </source>
</reference>
<keyword evidence="11" id="KW-0539">Nucleus</keyword>
<evidence type="ECO:0000256" key="13">
    <source>
        <dbReference type="ARBA" id="ARBA00029670"/>
    </source>
</evidence>
<keyword evidence="9" id="KW-0804">Transcription</keyword>
<dbReference type="GO" id="GO:0003682">
    <property type="term" value="F:chromatin binding"/>
    <property type="evidence" value="ECO:0007669"/>
    <property type="project" value="TreeGrafter"/>
</dbReference>
<keyword evidence="10" id="KW-0234">DNA repair</keyword>
<evidence type="ECO:0000256" key="3">
    <source>
        <dbReference type="ARBA" id="ARBA00011353"/>
    </source>
</evidence>
<comment type="function">
    <text evidence="12">Component of the NuA4 histone acetyltransferase complex which is involved in transcriptional activation of selected genes principally by acetylation of nucleosomal histone H4 and H2A. The NuA4 complex is also involved in DNA repair.</text>
</comment>
<dbReference type="GO" id="GO:0006325">
    <property type="term" value="P:chromatin organization"/>
    <property type="evidence" value="ECO:0007669"/>
    <property type="project" value="UniProtKB-KW"/>
</dbReference>
<organism evidence="19 20">
    <name type="scientific">Lodderomyces elongisporus (strain ATCC 11503 / CBS 2605 / JCM 1781 / NBRC 1676 / NRRL YB-4239)</name>
    <name type="common">Yeast</name>
    <name type="synonym">Saccharomyces elongisporus</name>
    <dbReference type="NCBI Taxonomy" id="379508"/>
    <lineage>
        <taxon>Eukaryota</taxon>
        <taxon>Fungi</taxon>
        <taxon>Dikarya</taxon>
        <taxon>Ascomycota</taxon>
        <taxon>Saccharomycotina</taxon>
        <taxon>Pichiomycetes</taxon>
        <taxon>Debaryomycetaceae</taxon>
        <taxon>Candida/Lodderomyces clade</taxon>
        <taxon>Lodderomyces</taxon>
    </lineage>
</organism>
<dbReference type="eggNOG" id="ENOG502RGMX">
    <property type="taxonomic scope" value="Eukaryota"/>
</dbReference>
<evidence type="ECO:0000313" key="19">
    <source>
        <dbReference type="EMBL" id="EDK47512.1"/>
    </source>
</evidence>
<dbReference type="SUPFAM" id="SSF46689">
    <property type="entry name" value="Homeodomain-like"/>
    <property type="match status" value="1"/>
</dbReference>
<dbReference type="VEuPathDB" id="FungiDB:LELG_05693"/>
<dbReference type="GO" id="GO:0006281">
    <property type="term" value="P:DNA repair"/>
    <property type="evidence" value="ECO:0007669"/>
    <property type="project" value="UniProtKB-KW"/>
</dbReference>
<dbReference type="Pfam" id="PF07529">
    <property type="entry name" value="HSA"/>
    <property type="match status" value="1"/>
</dbReference>
<comment type="subunit">
    <text evidence="3">Component of the NuA4 histone acetyltransferase complex.</text>
</comment>
<name>A5E7V4_LODEL</name>